<dbReference type="AlphaFoldDB" id="A0A931H9C0"/>
<dbReference type="InterPro" id="IPR027372">
    <property type="entry name" value="Phytase-like_dom"/>
</dbReference>
<sequence length="338" mass="37512">MQRSIALLILIVGLLGPTWIRSPIEAVVHPHRMTVSDHQIAPGTRFSAHLGPFRFERGWQLRGPEVGGYSALLAYGGGKFVTLSDDGQWLAFQMAANRPWQHAMGKVKFGKIAREKNYRDVESAVRDARTGTIWLGMEGINAIARTDDMLRSNARVEPEAMKDWGFNSGPESIVRIPDGRFVLIREAPSGYFYGTEHKAVIFDGDPITSGEPREFSFTSAPNFSVVDMTLLPDGRVLILMRRFVWPMPMQFAGRIAIADPATIEPGKPWPAREIAALSSDLPVDNFEGIAVTPGNAGRLNVWLISDDNFMTTQQKTLLWKLSVDPDELPWPKAGDAAR</sequence>
<proteinExistence type="predicted"/>
<evidence type="ECO:0000313" key="3">
    <source>
        <dbReference type="Proteomes" id="UP000617634"/>
    </source>
</evidence>
<evidence type="ECO:0000259" key="1">
    <source>
        <dbReference type="Pfam" id="PF13449"/>
    </source>
</evidence>
<name>A0A931H9C0_9SPHN</name>
<accession>A0A931H9C0</accession>
<protein>
    <submittedName>
        <fullName evidence="2">Esterase-like activity of phytase family protein</fullName>
    </submittedName>
</protein>
<comment type="caution">
    <text evidence="2">The sequence shown here is derived from an EMBL/GenBank/DDBJ whole genome shotgun (WGS) entry which is preliminary data.</text>
</comment>
<dbReference type="Proteomes" id="UP000617634">
    <property type="component" value="Unassembled WGS sequence"/>
</dbReference>
<gene>
    <name evidence="2" type="ORF">I5E68_00370</name>
</gene>
<organism evidence="2 3">
    <name type="scientific">Novosphingobium aureum</name>
    <dbReference type="NCBI Taxonomy" id="2792964"/>
    <lineage>
        <taxon>Bacteria</taxon>
        <taxon>Pseudomonadati</taxon>
        <taxon>Pseudomonadota</taxon>
        <taxon>Alphaproteobacteria</taxon>
        <taxon>Sphingomonadales</taxon>
        <taxon>Sphingomonadaceae</taxon>
        <taxon>Novosphingobium</taxon>
    </lineage>
</organism>
<dbReference type="Pfam" id="PF13449">
    <property type="entry name" value="Phytase-like"/>
    <property type="match status" value="1"/>
</dbReference>
<keyword evidence="3" id="KW-1185">Reference proteome</keyword>
<reference evidence="2" key="1">
    <citation type="submission" date="2020-11" db="EMBL/GenBank/DDBJ databases">
        <title>Novosphingobium aureum sp. nov., a marine bacterium isolated from sediment of a salt flat.</title>
        <authorList>
            <person name="Yoo Y."/>
            <person name="Kim J.-J."/>
        </authorList>
    </citation>
    <scope>NUCLEOTIDE SEQUENCE</scope>
    <source>
        <strain evidence="2">YJ-S2-02</strain>
    </source>
</reference>
<evidence type="ECO:0000313" key="2">
    <source>
        <dbReference type="EMBL" id="MBH0111403.1"/>
    </source>
</evidence>
<dbReference type="EMBL" id="JADZGI010000001">
    <property type="protein sequence ID" value="MBH0111403.1"/>
    <property type="molecule type" value="Genomic_DNA"/>
</dbReference>
<feature type="domain" description="Phytase-like" evidence="1">
    <location>
        <begin position="65"/>
        <end position="309"/>
    </location>
</feature>